<keyword evidence="2" id="KW-0645">Protease</keyword>
<dbReference type="Pfam" id="PF08239">
    <property type="entry name" value="SH3_3"/>
    <property type="match status" value="6"/>
</dbReference>
<dbReference type="eggNOG" id="COG0791">
    <property type="taxonomic scope" value="Bacteria"/>
</dbReference>
<evidence type="ECO:0000313" key="8">
    <source>
        <dbReference type="EMBL" id="OBY10934.1"/>
    </source>
</evidence>
<dbReference type="PANTHER" id="PTHR34408:SF1">
    <property type="entry name" value="GLYCOSYL HYDROLASE FAMILY 19 DOMAIN-CONTAINING PROTEIN HI_1415"/>
    <property type="match status" value="1"/>
</dbReference>
<dbReference type="PANTHER" id="PTHR34408">
    <property type="entry name" value="FAMILY PROTEIN, PUTATIVE-RELATED"/>
    <property type="match status" value="1"/>
</dbReference>
<reference evidence="8 9" key="1">
    <citation type="submission" date="2016-06" db="EMBL/GenBank/DDBJ databases">
        <authorList>
            <person name="Kjaerup R.B."/>
            <person name="Dalgaard T.S."/>
            <person name="Juul-Madsen H.R."/>
        </authorList>
    </citation>
    <scope>NUCLEOTIDE SEQUENCE [LARGE SCALE GENOMIC DNA]</scope>
    <source>
        <strain evidence="8 9">373-A1</strain>
    </source>
</reference>
<dbReference type="InterPro" id="IPR052354">
    <property type="entry name" value="Cell_Wall_Dynamics_Protein"/>
</dbReference>
<dbReference type="Pfam" id="PF00877">
    <property type="entry name" value="NLPC_P60"/>
    <property type="match status" value="1"/>
</dbReference>
<dbReference type="Proteomes" id="UP000092714">
    <property type="component" value="Unassembled WGS sequence"/>
</dbReference>
<feature type="domain" description="SH3b" evidence="6">
    <location>
        <begin position="295"/>
        <end position="358"/>
    </location>
</feature>
<feature type="domain" description="SH3b" evidence="6">
    <location>
        <begin position="125"/>
        <end position="189"/>
    </location>
</feature>
<dbReference type="Gene3D" id="2.30.30.40">
    <property type="entry name" value="SH3 Domains"/>
    <property type="match status" value="6"/>
</dbReference>
<dbReference type="InterPro" id="IPR038765">
    <property type="entry name" value="Papain-like_cys_pep_sf"/>
</dbReference>
<proteinExistence type="inferred from homology"/>
<comment type="caution">
    <text evidence="8">The sequence shown here is derived from an EMBL/GenBank/DDBJ whole genome shotgun (WGS) entry which is preliminary data.</text>
</comment>
<dbReference type="GO" id="GO:0008234">
    <property type="term" value="F:cysteine-type peptidase activity"/>
    <property type="evidence" value="ECO:0007669"/>
    <property type="project" value="UniProtKB-KW"/>
</dbReference>
<dbReference type="GO" id="GO:0006508">
    <property type="term" value="P:proteolysis"/>
    <property type="evidence" value="ECO:0007669"/>
    <property type="project" value="UniProtKB-KW"/>
</dbReference>
<gene>
    <name evidence="8" type="ORF">CP373A1_10610</name>
</gene>
<dbReference type="eggNOG" id="COG4991">
    <property type="taxonomic scope" value="Bacteria"/>
</dbReference>
<dbReference type="SMART" id="SM00287">
    <property type="entry name" value="SH3b"/>
    <property type="match status" value="6"/>
</dbReference>
<protein>
    <submittedName>
        <fullName evidence="8">Uncharacterized protein</fullName>
    </submittedName>
</protein>
<dbReference type="SUPFAM" id="SSF50044">
    <property type="entry name" value="SH3-domain"/>
    <property type="match status" value="3"/>
</dbReference>
<dbReference type="EMBL" id="MAPZ01000019">
    <property type="protein sequence ID" value="OBY10934.1"/>
    <property type="molecule type" value="Genomic_DNA"/>
</dbReference>
<dbReference type="RefSeq" id="WP_055184037.1">
    <property type="nucleotide sequence ID" value="NZ_CABJAZ010000001.1"/>
</dbReference>
<dbReference type="InterPro" id="IPR000064">
    <property type="entry name" value="NLP_P60_dom"/>
</dbReference>
<evidence type="ECO:0000256" key="2">
    <source>
        <dbReference type="ARBA" id="ARBA00022670"/>
    </source>
</evidence>
<keyword evidence="4" id="KW-0788">Thiol protease</keyword>
<feature type="domain" description="NlpC/P60" evidence="7">
    <location>
        <begin position="526"/>
        <end position="675"/>
    </location>
</feature>
<feature type="domain" description="SH3b" evidence="6">
    <location>
        <begin position="208"/>
        <end position="270"/>
    </location>
</feature>
<keyword evidence="3" id="KW-0378">Hydrolase</keyword>
<evidence type="ECO:0000313" key="9">
    <source>
        <dbReference type="Proteomes" id="UP000092714"/>
    </source>
</evidence>
<feature type="region of interest" description="Disordered" evidence="5">
    <location>
        <begin position="272"/>
        <end position="294"/>
    </location>
</feature>
<evidence type="ECO:0000259" key="7">
    <source>
        <dbReference type="PROSITE" id="PS51935"/>
    </source>
</evidence>
<dbReference type="AlphaFoldDB" id="A0A174UIM0"/>
<evidence type="ECO:0000256" key="4">
    <source>
        <dbReference type="ARBA" id="ARBA00022807"/>
    </source>
</evidence>
<keyword evidence="9" id="KW-1185">Reference proteome</keyword>
<dbReference type="PROSITE" id="PS51935">
    <property type="entry name" value="NLPC_P60"/>
    <property type="match status" value="1"/>
</dbReference>
<dbReference type="SUPFAM" id="SSF54001">
    <property type="entry name" value="Cysteine proteinases"/>
    <property type="match status" value="1"/>
</dbReference>
<organism evidence="8 9">
    <name type="scientific">Clostridium paraputrificum</name>
    <dbReference type="NCBI Taxonomy" id="29363"/>
    <lineage>
        <taxon>Bacteria</taxon>
        <taxon>Bacillati</taxon>
        <taxon>Bacillota</taxon>
        <taxon>Clostridia</taxon>
        <taxon>Eubacteriales</taxon>
        <taxon>Clostridiaceae</taxon>
        <taxon>Clostridium</taxon>
    </lineage>
</organism>
<dbReference type="OrthoDB" id="9808890at2"/>
<sequence length="675" mass="72806">MEKRRVLRFVAAASAVTGGVTLTGNVVSASPLPSDNNTNGQSILSNQRSMEKGQVNSDVTLNLRVRSDANTSSSILGYLKAGDTFEITGEKGNWYKINFNGKSGYVSKDYTHKVSNSNDNTTAASKGKAVNLGNSTLRIRQSASTSSAILGSLREGETFDIIAKSGQWYNIKTAGIIGFVHGDYVQVIENNSSNTPTNPSPGVTVTKGQVYGVEGSNLRVRTAPSLSASTFGYLLNGEVVEIIGENGNWYAIKYKGETGYCSKDYVKKISNSTSDNNSNGSTNTTPSTPNTQTTFKGEVINADAGLRVRAGASTSSSILGHIYTGTKVDVIGESGSWYKINYNGKEAYASKDYIKKVTDSNSNNNNSGSQVTSKKGEVINASAGLRVRSEANTNSSILGYLYTGDKVDITGESGNWYKINYNGKTAYVSKEYVKEVSEGNSNSGGSDSPVIENKRGKVYNTGGSGLTVRTEATTSSLVLGYLLEGQVVEITGTSGEWYKIIFNGKPGYVSSKYIKIVEDLTEDESSSIYEKAFAAMKAQLGSPYVWGGSGEYLTTASLNSLKAKFPNETAKGWYVRAERYVDKGYRSFDCSGLMQWGFRQAGVVIGRTTWAQIGEGREVSLSDIKPGDLLFYSSLDHVGMYIGDGKWIESPNTNADVRIVDVPWSRVTRARRIIE</sequence>
<evidence type="ECO:0000256" key="1">
    <source>
        <dbReference type="ARBA" id="ARBA00007074"/>
    </source>
</evidence>
<accession>A0A174UIM0</accession>
<dbReference type="InterPro" id="IPR003646">
    <property type="entry name" value="SH3-like_bac-type"/>
</dbReference>
<evidence type="ECO:0000259" key="6">
    <source>
        <dbReference type="PROSITE" id="PS51781"/>
    </source>
</evidence>
<comment type="similarity">
    <text evidence="1">Belongs to the peptidase C40 family.</text>
</comment>
<name>A0A174UIM0_9CLOT</name>
<feature type="compositionally biased region" description="Polar residues" evidence="5">
    <location>
        <begin position="31"/>
        <end position="51"/>
    </location>
</feature>
<feature type="domain" description="SH3b" evidence="6">
    <location>
        <begin position="456"/>
        <end position="518"/>
    </location>
</feature>
<dbReference type="eggNOG" id="COG3103">
    <property type="taxonomic scope" value="Bacteria"/>
</dbReference>
<dbReference type="Gene3D" id="3.90.1720.10">
    <property type="entry name" value="endopeptidase domain like (from Nostoc punctiforme)"/>
    <property type="match status" value="1"/>
</dbReference>
<evidence type="ECO:0000256" key="5">
    <source>
        <dbReference type="SAM" id="MobiDB-lite"/>
    </source>
</evidence>
<dbReference type="InterPro" id="IPR036028">
    <property type="entry name" value="SH3-like_dom_sf"/>
</dbReference>
<dbReference type="PROSITE" id="PS51781">
    <property type="entry name" value="SH3B"/>
    <property type="match status" value="6"/>
</dbReference>
<feature type="domain" description="SH3b" evidence="6">
    <location>
        <begin position="374"/>
        <end position="437"/>
    </location>
</feature>
<feature type="region of interest" description="Disordered" evidence="5">
    <location>
        <begin position="29"/>
        <end position="51"/>
    </location>
</feature>
<evidence type="ECO:0000256" key="3">
    <source>
        <dbReference type="ARBA" id="ARBA00022801"/>
    </source>
</evidence>
<feature type="domain" description="SH3b" evidence="6">
    <location>
        <begin position="51"/>
        <end position="115"/>
    </location>
</feature>